<evidence type="ECO:0000256" key="9">
    <source>
        <dbReference type="RuleBase" id="RU361174"/>
    </source>
</evidence>
<dbReference type="SMART" id="SM00633">
    <property type="entry name" value="Glyco_10"/>
    <property type="match status" value="1"/>
</dbReference>
<keyword evidence="3 12" id="KW-0858">Xylan degradation</keyword>
<dbReference type="PANTHER" id="PTHR31490:SF88">
    <property type="entry name" value="BETA-XYLANASE"/>
    <property type="match status" value="1"/>
</dbReference>
<keyword evidence="7 9" id="KW-0326">Glycosidase</keyword>
<feature type="domain" description="GH10" evidence="11">
    <location>
        <begin position="63"/>
        <end position="377"/>
    </location>
</feature>
<protein>
    <recommendedName>
        <fullName evidence="9">Beta-xylanase</fullName>
        <ecNumber evidence="9">3.2.1.8</ecNumber>
    </recommendedName>
</protein>
<evidence type="ECO:0000256" key="8">
    <source>
        <dbReference type="ARBA" id="ARBA00023326"/>
    </source>
</evidence>
<dbReference type="PANTHER" id="PTHR31490">
    <property type="entry name" value="GLYCOSYL HYDROLASE"/>
    <property type="match status" value="1"/>
</dbReference>
<dbReference type="Gene3D" id="3.20.20.80">
    <property type="entry name" value="Glycosidases"/>
    <property type="match status" value="1"/>
</dbReference>
<feature type="region of interest" description="Disordered" evidence="10">
    <location>
        <begin position="37"/>
        <end position="66"/>
    </location>
</feature>
<evidence type="ECO:0000259" key="11">
    <source>
        <dbReference type="PROSITE" id="PS51760"/>
    </source>
</evidence>
<dbReference type="AlphaFoldDB" id="A0A1H8CF06"/>
<evidence type="ECO:0000313" key="13">
    <source>
        <dbReference type="Proteomes" id="UP000199695"/>
    </source>
</evidence>
<comment type="catalytic activity">
    <reaction evidence="1 9">
        <text>Endohydrolysis of (1-&gt;4)-beta-D-xylosidic linkages in xylans.</text>
        <dbReference type="EC" id="3.2.1.8"/>
    </reaction>
</comment>
<dbReference type="Pfam" id="PF00331">
    <property type="entry name" value="Glyco_hydro_10"/>
    <property type="match status" value="1"/>
</dbReference>
<proteinExistence type="inferred from homology"/>
<evidence type="ECO:0000256" key="10">
    <source>
        <dbReference type="SAM" id="MobiDB-lite"/>
    </source>
</evidence>
<keyword evidence="6 9" id="KW-0119">Carbohydrate metabolism</keyword>
<keyword evidence="13" id="KW-1185">Reference proteome</keyword>
<name>A0A1H8CF06_9BACL</name>
<organism evidence="12 13">
    <name type="scientific">Lihuaxuella thermophila</name>
    <dbReference type="NCBI Taxonomy" id="1173111"/>
    <lineage>
        <taxon>Bacteria</taxon>
        <taxon>Bacillati</taxon>
        <taxon>Bacillota</taxon>
        <taxon>Bacilli</taxon>
        <taxon>Bacillales</taxon>
        <taxon>Thermoactinomycetaceae</taxon>
        <taxon>Lihuaxuella</taxon>
    </lineage>
</organism>
<evidence type="ECO:0000256" key="3">
    <source>
        <dbReference type="ARBA" id="ARBA00022651"/>
    </source>
</evidence>
<dbReference type="InterPro" id="IPR017853">
    <property type="entry name" value="GH"/>
</dbReference>
<dbReference type="GO" id="GO:0031176">
    <property type="term" value="F:endo-1,4-beta-xylanase activity"/>
    <property type="evidence" value="ECO:0007669"/>
    <property type="project" value="UniProtKB-EC"/>
</dbReference>
<keyword evidence="8 9" id="KW-0624">Polysaccharide degradation</keyword>
<dbReference type="PRINTS" id="PR00134">
    <property type="entry name" value="GLHYDRLASE10"/>
</dbReference>
<keyword evidence="5 9" id="KW-0378">Hydrolase</keyword>
<dbReference type="GO" id="GO:0045493">
    <property type="term" value="P:xylan catabolic process"/>
    <property type="evidence" value="ECO:0007669"/>
    <property type="project" value="UniProtKB-KW"/>
</dbReference>
<comment type="similarity">
    <text evidence="2 9">Belongs to the glycosyl hydrolase 10 (cellulase F) family.</text>
</comment>
<dbReference type="RefSeq" id="WP_170839743.1">
    <property type="nucleotide sequence ID" value="NZ_FOCQ01000003.1"/>
</dbReference>
<keyword evidence="4" id="KW-0732">Signal</keyword>
<evidence type="ECO:0000256" key="4">
    <source>
        <dbReference type="ARBA" id="ARBA00022729"/>
    </source>
</evidence>
<dbReference type="EC" id="3.2.1.8" evidence="9"/>
<dbReference type="Proteomes" id="UP000199695">
    <property type="component" value="Unassembled WGS sequence"/>
</dbReference>
<accession>A0A1H8CF06</accession>
<evidence type="ECO:0000256" key="7">
    <source>
        <dbReference type="ARBA" id="ARBA00023295"/>
    </source>
</evidence>
<evidence type="ECO:0000313" key="12">
    <source>
        <dbReference type="EMBL" id="SEM93663.1"/>
    </source>
</evidence>
<dbReference type="STRING" id="1173111.SAMN05444955_103259"/>
<dbReference type="PROSITE" id="PS51760">
    <property type="entry name" value="GH10_2"/>
    <property type="match status" value="1"/>
</dbReference>
<sequence length="400" mass="46105">MRLPVNRALLFISFFFALANICLIIQLINHTAETRVNETSRNVQPTPALNNRSGGTDQPSPASGKQTSLRELAKKKNLLIGTSLRHWPFTREHKYREILYREFNTITIENAMKIENIHPQPDHYNFSESDLLVDFASDHQMKVRGHTLVWDKGLPTWITEGKYSKEETKRILKEHIQMIVSHYKGKVFAWDVVNEAFHDDGTYRDNFWFRSIGPEYIELAFRWAHEADPDALLFYNDYNNEGSNAKSDTIYQMISDFKKRGVPIHGVGFQLHTAIDQKPDLKAISKNMKRLADLNIQVHITELDVKVNKKQAATKEAWDQQAEIYGDLLKTCLSASNCKAFIMWGFTDRHSWLEEYSPLIFDKNYNPKPAYQKLIDILSQSAGFPATFRLPSSVAAAHRS</sequence>
<dbReference type="InterPro" id="IPR001000">
    <property type="entry name" value="GH10_dom"/>
</dbReference>
<gene>
    <name evidence="12" type="ORF">SAMN05444955_103259</name>
</gene>
<evidence type="ECO:0000256" key="2">
    <source>
        <dbReference type="ARBA" id="ARBA00007495"/>
    </source>
</evidence>
<feature type="compositionally biased region" description="Polar residues" evidence="10">
    <location>
        <begin position="39"/>
        <end position="66"/>
    </location>
</feature>
<evidence type="ECO:0000256" key="6">
    <source>
        <dbReference type="ARBA" id="ARBA00023277"/>
    </source>
</evidence>
<reference evidence="12 13" key="1">
    <citation type="submission" date="2016-10" db="EMBL/GenBank/DDBJ databases">
        <authorList>
            <person name="de Groot N.N."/>
        </authorList>
    </citation>
    <scope>NUCLEOTIDE SEQUENCE [LARGE SCALE GENOMIC DNA]</scope>
    <source>
        <strain evidence="12 13">DSM 46701</strain>
    </source>
</reference>
<dbReference type="SUPFAM" id="SSF51445">
    <property type="entry name" value="(Trans)glycosidases"/>
    <property type="match status" value="1"/>
</dbReference>
<dbReference type="EMBL" id="FOCQ01000003">
    <property type="protein sequence ID" value="SEM93663.1"/>
    <property type="molecule type" value="Genomic_DNA"/>
</dbReference>
<evidence type="ECO:0000256" key="5">
    <source>
        <dbReference type="ARBA" id="ARBA00022801"/>
    </source>
</evidence>
<dbReference type="InterPro" id="IPR044846">
    <property type="entry name" value="GH10"/>
</dbReference>
<evidence type="ECO:0000256" key="1">
    <source>
        <dbReference type="ARBA" id="ARBA00000681"/>
    </source>
</evidence>